<dbReference type="Pfam" id="PF20520">
    <property type="entry name" value="Ac45-VOA1_TM"/>
    <property type="match status" value="1"/>
</dbReference>
<dbReference type="AlphaFoldDB" id="A0A814R2R2"/>
<gene>
    <name evidence="9" type="ORF">GPM918_LOCUS20050</name>
    <name evidence="10" type="ORF">SRO942_LOCUS20046</name>
</gene>
<dbReference type="GO" id="GO:0030641">
    <property type="term" value="P:regulation of cellular pH"/>
    <property type="evidence" value="ECO:0007669"/>
    <property type="project" value="TreeGrafter"/>
</dbReference>
<dbReference type="OrthoDB" id="9985059at2759"/>
<feature type="transmembrane region" description="Helical" evidence="6">
    <location>
        <begin position="350"/>
        <end position="371"/>
    </location>
</feature>
<evidence type="ECO:0000256" key="1">
    <source>
        <dbReference type="ARBA" id="ARBA00004167"/>
    </source>
</evidence>
<comment type="similarity">
    <text evidence="2">Belongs to the vacuolar ATPase subunit S1 family.</text>
</comment>
<feature type="domain" description="V-type proton ATPase subunit S1 luminal" evidence="7">
    <location>
        <begin position="189"/>
        <end position="326"/>
    </location>
</feature>
<keyword evidence="4 6" id="KW-1133">Transmembrane helix</keyword>
<organism evidence="9 11">
    <name type="scientific">Didymodactylos carnosus</name>
    <dbReference type="NCBI Taxonomy" id="1234261"/>
    <lineage>
        <taxon>Eukaryota</taxon>
        <taxon>Metazoa</taxon>
        <taxon>Spiralia</taxon>
        <taxon>Gnathifera</taxon>
        <taxon>Rotifera</taxon>
        <taxon>Eurotatoria</taxon>
        <taxon>Bdelloidea</taxon>
        <taxon>Philodinida</taxon>
        <taxon>Philodinidae</taxon>
        <taxon>Didymodactylos</taxon>
    </lineage>
</organism>
<keyword evidence="11" id="KW-1185">Reference proteome</keyword>
<reference evidence="9" key="1">
    <citation type="submission" date="2021-02" db="EMBL/GenBank/DDBJ databases">
        <authorList>
            <person name="Nowell W R."/>
        </authorList>
    </citation>
    <scope>NUCLEOTIDE SEQUENCE</scope>
</reference>
<dbReference type="Proteomes" id="UP000681722">
    <property type="component" value="Unassembled WGS sequence"/>
</dbReference>
<accession>A0A814R2R2</accession>
<dbReference type="PANTHER" id="PTHR12471">
    <property type="entry name" value="VACUOLAR ATP SYNTHASE SUBUNIT S1"/>
    <property type="match status" value="1"/>
</dbReference>
<comment type="caution">
    <text evidence="9">The sequence shown here is derived from an EMBL/GenBank/DDBJ whole genome shotgun (WGS) entry which is preliminary data.</text>
</comment>
<evidence type="ECO:0000256" key="2">
    <source>
        <dbReference type="ARBA" id="ARBA00009037"/>
    </source>
</evidence>
<evidence type="ECO:0000256" key="5">
    <source>
        <dbReference type="ARBA" id="ARBA00023136"/>
    </source>
</evidence>
<evidence type="ECO:0000256" key="4">
    <source>
        <dbReference type="ARBA" id="ARBA00022989"/>
    </source>
</evidence>
<evidence type="ECO:0000256" key="3">
    <source>
        <dbReference type="ARBA" id="ARBA00022692"/>
    </source>
</evidence>
<dbReference type="Pfam" id="PF05827">
    <property type="entry name" value="VAS1_LD"/>
    <property type="match status" value="1"/>
</dbReference>
<dbReference type="Proteomes" id="UP000663829">
    <property type="component" value="Unassembled WGS sequence"/>
</dbReference>
<evidence type="ECO:0000313" key="10">
    <source>
        <dbReference type="EMBL" id="CAF3891761.1"/>
    </source>
</evidence>
<protein>
    <recommendedName>
        <fullName evidence="12">V-type proton ATPase subunit S1</fullName>
    </recommendedName>
</protein>
<evidence type="ECO:0000259" key="7">
    <source>
        <dbReference type="Pfam" id="PF05827"/>
    </source>
</evidence>
<keyword evidence="5 6" id="KW-0472">Membrane</keyword>
<sequence>MDYKTTCLQFYCLSFICVTVFSSPLLLWNNINIPNSPVSLSKVDASDIIKKDICQKIKVTNIQLNIISLPNLVNEQIYHGEDRNHVILNDAKKENSNFRFYPDVTNAYDILNSIQSLCSNIKFEVKSKISDTLNDALNQMQGLIKSTNDQKQMSTIIVLTSEQNSADVVIERQKRALVDTNVVVSDDGCMFYADQLYLSDKNNPNGPAMNYSLDAQESNCIISNDPGSNNKSDVSARLLLRWKHNASMTFDTVLTAYMSGRYWFFDSITTPDNDSFRYFAYGMHDNMQTPSKYSYACNSATFVSFNNSKYVFQNRMWISNMQFQPFNVTTNNGTTYVFGPVNYCTSFFTAGIWMGIVSSLLCLAILMFGIYMMMSVTPPGRFDDPRGKPLQIKAQE</sequence>
<evidence type="ECO:0000256" key="6">
    <source>
        <dbReference type="SAM" id="Phobius"/>
    </source>
</evidence>
<feature type="domain" description="V-type proton ATPase subunit S1/VOA1 transmembrane" evidence="8">
    <location>
        <begin position="346"/>
        <end position="384"/>
    </location>
</feature>
<evidence type="ECO:0000259" key="8">
    <source>
        <dbReference type="Pfam" id="PF20520"/>
    </source>
</evidence>
<keyword evidence="3 6" id="KW-0812">Transmembrane</keyword>
<dbReference type="InterPro" id="IPR046756">
    <property type="entry name" value="VAS1/VOA1_TM"/>
</dbReference>
<dbReference type="PANTHER" id="PTHR12471:SF7">
    <property type="entry name" value="V-TYPE PROTON ATPASE SUBUNIT S1"/>
    <property type="match status" value="1"/>
</dbReference>
<dbReference type="EMBL" id="CAJOBC010006235">
    <property type="protein sequence ID" value="CAF3891761.1"/>
    <property type="molecule type" value="Genomic_DNA"/>
</dbReference>
<comment type="subcellular location">
    <subcellularLocation>
        <location evidence="1">Membrane</location>
        <topology evidence="1">Single-pass membrane protein</topology>
    </subcellularLocation>
</comment>
<proteinExistence type="inferred from homology"/>
<dbReference type="Gene3D" id="2.40.160.110">
    <property type="match status" value="1"/>
</dbReference>
<evidence type="ECO:0000313" key="11">
    <source>
        <dbReference type="Proteomes" id="UP000663829"/>
    </source>
</evidence>
<dbReference type="GO" id="GO:0033176">
    <property type="term" value="C:proton-transporting V-type ATPase complex"/>
    <property type="evidence" value="ECO:0007669"/>
    <property type="project" value="TreeGrafter"/>
</dbReference>
<evidence type="ECO:0000313" key="9">
    <source>
        <dbReference type="EMBL" id="CAF1128269.1"/>
    </source>
</evidence>
<evidence type="ECO:0008006" key="12">
    <source>
        <dbReference type="Google" id="ProtNLM"/>
    </source>
</evidence>
<dbReference type="InterPro" id="IPR046755">
    <property type="entry name" value="VAS1_LD"/>
</dbReference>
<name>A0A814R2R2_9BILA</name>
<dbReference type="EMBL" id="CAJNOQ010006236">
    <property type="protein sequence ID" value="CAF1128269.1"/>
    <property type="molecule type" value="Genomic_DNA"/>
</dbReference>
<dbReference type="InterPro" id="IPR008388">
    <property type="entry name" value="Ac45_acc_su"/>
</dbReference>
<dbReference type="GO" id="GO:0001671">
    <property type="term" value="F:ATPase activator activity"/>
    <property type="evidence" value="ECO:0007669"/>
    <property type="project" value="TreeGrafter"/>
</dbReference>